<organism evidence="2 3">
    <name type="scientific">Parnassius apollo</name>
    <name type="common">Apollo butterfly</name>
    <name type="synonym">Papilio apollo</name>
    <dbReference type="NCBI Taxonomy" id="110799"/>
    <lineage>
        <taxon>Eukaryota</taxon>
        <taxon>Metazoa</taxon>
        <taxon>Ecdysozoa</taxon>
        <taxon>Arthropoda</taxon>
        <taxon>Hexapoda</taxon>
        <taxon>Insecta</taxon>
        <taxon>Pterygota</taxon>
        <taxon>Neoptera</taxon>
        <taxon>Endopterygota</taxon>
        <taxon>Lepidoptera</taxon>
        <taxon>Glossata</taxon>
        <taxon>Ditrysia</taxon>
        <taxon>Papilionoidea</taxon>
        <taxon>Papilionidae</taxon>
        <taxon>Parnassiinae</taxon>
        <taxon>Parnassini</taxon>
        <taxon>Parnassius</taxon>
        <taxon>Parnassius</taxon>
    </lineage>
</organism>
<dbReference type="EMBL" id="CAJQZP010001136">
    <property type="protein sequence ID" value="CAG5020301.1"/>
    <property type="molecule type" value="Genomic_DNA"/>
</dbReference>
<reference evidence="2" key="1">
    <citation type="submission" date="2021-04" db="EMBL/GenBank/DDBJ databases">
        <authorList>
            <person name="Tunstrom K."/>
        </authorList>
    </citation>
    <scope>NUCLEOTIDE SEQUENCE</scope>
</reference>
<protein>
    <submittedName>
        <fullName evidence="2">(apollo) hypothetical protein</fullName>
    </submittedName>
</protein>
<feature type="region of interest" description="Disordered" evidence="1">
    <location>
        <begin position="193"/>
        <end position="246"/>
    </location>
</feature>
<feature type="region of interest" description="Disordered" evidence="1">
    <location>
        <begin position="398"/>
        <end position="421"/>
    </location>
</feature>
<evidence type="ECO:0000313" key="2">
    <source>
        <dbReference type="EMBL" id="CAG5020301.1"/>
    </source>
</evidence>
<gene>
    <name evidence="2" type="ORF">PAPOLLO_LOCUS17250</name>
</gene>
<feature type="compositionally biased region" description="Polar residues" evidence="1">
    <location>
        <begin position="403"/>
        <end position="421"/>
    </location>
</feature>
<evidence type="ECO:0000256" key="1">
    <source>
        <dbReference type="SAM" id="MobiDB-lite"/>
    </source>
</evidence>
<proteinExistence type="predicted"/>
<evidence type="ECO:0000313" key="3">
    <source>
        <dbReference type="Proteomes" id="UP000691718"/>
    </source>
</evidence>
<sequence>MTNSFMDEDEEPIIVCFICHARLIRCRTLQQQAIESNAVLEQLLAGGSMSIPKPHEVRNVIQFTQINHIDIWPVECDIENDRKDDIFCLESVKVEEEKIENENFKFEINWIHEIDTAEKQEDLEIDAFEDRHKNSENDLPLITYGSRGITDDFDIELRCIQTNNFSKPCEKKIKSNSTDCNIIDNAILENETEVSTNAHDPQPSSVSINNSQEPTTSTAQNIEDSQSAPIQIAPTLKGKGKGKTSKNKNLHILASDVNEVRKVHDSLRSSNDIITTPVGAQSANSAFGPYVALMLDKMSFEQSLLAQSEIQAILVRFLIPPSTSNTSNASTPSVMTPQPQREQHNVYVPETQDASQLVLQNDVVYIQETQDPSQSILQTDDNVETQDVSQFYLQSEVDDQETQEATQSNPILSQAWNSKNI</sequence>
<dbReference type="Proteomes" id="UP000691718">
    <property type="component" value="Unassembled WGS sequence"/>
</dbReference>
<comment type="caution">
    <text evidence="2">The sequence shown here is derived from an EMBL/GenBank/DDBJ whole genome shotgun (WGS) entry which is preliminary data.</text>
</comment>
<feature type="compositionally biased region" description="Polar residues" evidence="1">
    <location>
        <begin position="193"/>
        <end position="229"/>
    </location>
</feature>
<dbReference type="OrthoDB" id="7409317at2759"/>
<dbReference type="AlphaFoldDB" id="A0A8S3XE82"/>
<keyword evidence="3" id="KW-1185">Reference proteome</keyword>
<name>A0A8S3XE82_PARAO</name>
<accession>A0A8S3XE82</accession>